<feature type="chain" id="PRO_5012522854" description="DUF4252 domain-containing protein" evidence="1">
    <location>
        <begin position="20"/>
        <end position="169"/>
    </location>
</feature>
<accession>A0A1M7AZF0</accession>
<keyword evidence="1" id="KW-0732">Signal</keyword>
<gene>
    <name evidence="2" type="ORF">SAMN05444266_103468</name>
</gene>
<keyword evidence="3" id="KW-1185">Reference proteome</keyword>
<dbReference type="STRING" id="1419482.SAMN05444266_103468"/>
<dbReference type="RefSeq" id="WP_083549683.1">
    <property type="nucleotide sequence ID" value="NZ_FRBL01000003.1"/>
</dbReference>
<dbReference type="InterPro" id="IPR025348">
    <property type="entry name" value="DUF4252"/>
</dbReference>
<protein>
    <recommendedName>
        <fullName evidence="4">DUF4252 domain-containing protein</fullName>
    </recommendedName>
</protein>
<feature type="signal peptide" evidence="1">
    <location>
        <begin position="1"/>
        <end position="19"/>
    </location>
</feature>
<evidence type="ECO:0000256" key="1">
    <source>
        <dbReference type="SAM" id="SignalP"/>
    </source>
</evidence>
<evidence type="ECO:0000313" key="2">
    <source>
        <dbReference type="EMBL" id="SHL48122.1"/>
    </source>
</evidence>
<dbReference type="Proteomes" id="UP000184420">
    <property type="component" value="Unassembled WGS sequence"/>
</dbReference>
<reference evidence="2 3" key="1">
    <citation type="submission" date="2016-11" db="EMBL/GenBank/DDBJ databases">
        <authorList>
            <person name="Jaros S."/>
            <person name="Januszkiewicz K."/>
            <person name="Wedrychowicz H."/>
        </authorList>
    </citation>
    <scope>NUCLEOTIDE SEQUENCE [LARGE SCALE GENOMIC DNA]</scope>
    <source>
        <strain evidence="2 3">DSM 27406</strain>
    </source>
</reference>
<name>A0A1M7AZF0_9BACT</name>
<dbReference type="EMBL" id="FRBL01000003">
    <property type="protein sequence ID" value="SHL48122.1"/>
    <property type="molecule type" value="Genomic_DNA"/>
</dbReference>
<organism evidence="2 3">
    <name type="scientific">Chitinophaga jiangningensis</name>
    <dbReference type="NCBI Taxonomy" id="1419482"/>
    <lineage>
        <taxon>Bacteria</taxon>
        <taxon>Pseudomonadati</taxon>
        <taxon>Bacteroidota</taxon>
        <taxon>Chitinophagia</taxon>
        <taxon>Chitinophagales</taxon>
        <taxon>Chitinophagaceae</taxon>
        <taxon>Chitinophaga</taxon>
    </lineage>
</organism>
<evidence type="ECO:0008006" key="4">
    <source>
        <dbReference type="Google" id="ProtNLM"/>
    </source>
</evidence>
<sequence length="169" mass="19088">MKTFLIGCSMLLMAGTVAAQDKSIREFTNSFKGKADMTTVHLGSMAMKLAGMVMKMDKDNDPETEAAKKLINKVKNLRIYSFENLDSTAIADNDVYRLKHNLEVKDHYELLMEVREQNNQIHILNKGKNDELGDLVMLIQGDRELTVINLHTTLKIEDVNGLVKQFASN</sequence>
<dbReference type="AlphaFoldDB" id="A0A1M7AZF0"/>
<evidence type="ECO:0000313" key="3">
    <source>
        <dbReference type="Proteomes" id="UP000184420"/>
    </source>
</evidence>
<proteinExistence type="predicted"/>
<dbReference type="OrthoDB" id="656399at2"/>
<dbReference type="Pfam" id="PF14060">
    <property type="entry name" value="DUF4252"/>
    <property type="match status" value="1"/>
</dbReference>